<keyword evidence="6 8" id="KW-1133">Transmembrane helix</keyword>
<evidence type="ECO:0000256" key="4">
    <source>
        <dbReference type="ARBA" id="ARBA00022960"/>
    </source>
</evidence>
<dbReference type="EMBL" id="SLXK01000020">
    <property type="protein sequence ID" value="TCP26009.1"/>
    <property type="molecule type" value="Genomic_DNA"/>
</dbReference>
<keyword evidence="2" id="KW-1003">Cell membrane</keyword>
<dbReference type="InterPro" id="IPR004268">
    <property type="entry name" value="MurJ"/>
</dbReference>
<feature type="transmembrane region" description="Helical" evidence="8">
    <location>
        <begin position="401"/>
        <end position="424"/>
    </location>
</feature>
<feature type="transmembrane region" description="Helical" evidence="8">
    <location>
        <begin position="87"/>
        <end position="114"/>
    </location>
</feature>
<evidence type="ECO:0000256" key="2">
    <source>
        <dbReference type="ARBA" id="ARBA00022475"/>
    </source>
</evidence>
<feature type="transmembrane region" description="Helical" evidence="8">
    <location>
        <begin position="376"/>
        <end position="395"/>
    </location>
</feature>
<feature type="transmembrane region" description="Helical" evidence="8">
    <location>
        <begin position="351"/>
        <end position="369"/>
    </location>
</feature>
<comment type="subcellular location">
    <subcellularLocation>
        <location evidence="1">Cell membrane</location>
        <topology evidence="1">Multi-pass membrane protein</topology>
    </subcellularLocation>
</comment>
<feature type="transmembrane region" description="Helical" evidence="8">
    <location>
        <begin position="307"/>
        <end position="331"/>
    </location>
</feature>
<dbReference type="Pfam" id="PF03023">
    <property type="entry name" value="MurJ"/>
    <property type="match status" value="1"/>
</dbReference>
<evidence type="ECO:0000256" key="8">
    <source>
        <dbReference type="SAM" id="Phobius"/>
    </source>
</evidence>
<sequence>MANRFKMTAIIIILLSLILKLSGFIRESIIADEFGASHITDGYILAFTLITLVLTIISTGFNNVFLPLYTKNKKTNLAQTTRDASTLMNGTVLLFILLSIASYFFIPILAPLIFGFMDEKTREVAIGISKFFSVFLPFLALNGILESYLQAHYSYVPAHAAKLSATLLSALSGLIFSDLWGIYSLAYGFVAGLILGVGIQSYYLFKKGFTWTPALKLSGHFKQAFVVLLVPSLLNAIVGPLNTFADKIFASTTIGGAVTYLNNASLIVSIPNAIYATTIGALIFTFLTERTEEKQGFYRILKTGIELNFMVFIPLTAGLMVVGNEAIAFIYQHGHFTDQDTLKTYEALLMYAPLIITQGMQVIVSKAMYALERTAIILRISLTTIILNLALNYLFMIWFGFLGLALSSSLVSIYFLVISTRFLYKELADYPAKRLFLLLGKVIPPTLCMVIPMLLLKRSPILNLADELQQIISLTVIGVLFYLLGMWLFYRSGLKMLYRMLIKREKGFFD</sequence>
<keyword evidence="7 8" id="KW-0472">Membrane</keyword>
<evidence type="ECO:0000313" key="9">
    <source>
        <dbReference type="EMBL" id="TCP26009.1"/>
    </source>
</evidence>
<dbReference type="AlphaFoldDB" id="A0A4R2NV92"/>
<proteinExistence type="predicted"/>
<dbReference type="PANTHER" id="PTHR47019:SF1">
    <property type="entry name" value="LIPID II FLIPPASE MURJ"/>
    <property type="match status" value="1"/>
</dbReference>
<feature type="transmembrane region" description="Helical" evidence="8">
    <location>
        <begin position="157"/>
        <end position="176"/>
    </location>
</feature>
<feature type="transmembrane region" description="Helical" evidence="8">
    <location>
        <begin position="436"/>
        <end position="456"/>
    </location>
</feature>
<dbReference type="Proteomes" id="UP000295416">
    <property type="component" value="Unassembled WGS sequence"/>
</dbReference>
<keyword evidence="3 8" id="KW-0812">Transmembrane</keyword>
<comment type="caution">
    <text evidence="9">The sequence shown here is derived from an EMBL/GenBank/DDBJ whole genome shotgun (WGS) entry which is preliminary data.</text>
</comment>
<evidence type="ECO:0000256" key="5">
    <source>
        <dbReference type="ARBA" id="ARBA00022984"/>
    </source>
</evidence>
<evidence type="ECO:0000256" key="7">
    <source>
        <dbReference type="ARBA" id="ARBA00023136"/>
    </source>
</evidence>
<gene>
    <name evidence="9" type="ORF">EV207_12043</name>
</gene>
<organism evidence="9 10">
    <name type="scientific">Scopulibacillus darangshiensis</name>
    <dbReference type="NCBI Taxonomy" id="442528"/>
    <lineage>
        <taxon>Bacteria</taxon>
        <taxon>Bacillati</taxon>
        <taxon>Bacillota</taxon>
        <taxon>Bacilli</taxon>
        <taxon>Bacillales</taxon>
        <taxon>Sporolactobacillaceae</taxon>
        <taxon>Scopulibacillus</taxon>
    </lineage>
</organism>
<feature type="transmembrane region" description="Helical" evidence="8">
    <location>
        <begin position="225"/>
        <end position="245"/>
    </location>
</feature>
<evidence type="ECO:0000256" key="6">
    <source>
        <dbReference type="ARBA" id="ARBA00022989"/>
    </source>
</evidence>
<reference evidence="9 10" key="1">
    <citation type="submission" date="2019-03" db="EMBL/GenBank/DDBJ databases">
        <title>Genomic Encyclopedia of Type Strains, Phase IV (KMG-IV): sequencing the most valuable type-strain genomes for metagenomic binning, comparative biology and taxonomic classification.</title>
        <authorList>
            <person name="Goeker M."/>
        </authorList>
    </citation>
    <scope>NUCLEOTIDE SEQUENCE [LARGE SCALE GENOMIC DNA]</scope>
    <source>
        <strain evidence="9 10">DSM 19377</strain>
    </source>
</reference>
<dbReference type="GO" id="GO:0005886">
    <property type="term" value="C:plasma membrane"/>
    <property type="evidence" value="ECO:0007669"/>
    <property type="project" value="UniProtKB-SubCell"/>
</dbReference>
<evidence type="ECO:0000313" key="10">
    <source>
        <dbReference type="Proteomes" id="UP000295416"/>
    </source>
</evidence>
<accession>A0A4R2NV92</accession>
<keyword evidence="5" id="KW-0573">Peptidoglycan synthesis</keyword>
<feature type="transmembrane region" description="Helical" evidence="8">
    <location>
        <begin position="182"/>
        <end position="205"/>
    </location>
</feature>
<feature type="transmembrane region" description="Helical" evidence="8">
    <location>
        <begin position="126"/>
        <end position="145"/>
    </location>
</feature>
<keyword evidence="10" id="KW-1185">Reference proteome</keyword>
<keyword evidence="4" id="KW-0133">Cell shape</keyword>
<dbReference type="GO" id="GO:0034204">
    <property type="term" value="P:lipid translocation"/>
    <property type="evidence" value="ECO:0007669"/>
    <property type="project" value="TreeGrafter"/>
</dbReference>
<dbReference type="GO" id="GO:0009252">
    <property type="term" value="P:peptidoglycan biosynthetic process"/>
    <property type="evidence" value="ECO:0007669"/>
    <property type="project" value="UniProtKB-KW"/>
</dbReference>
<feature type="transmembrane region" description="Helical" evidence="8">
    <location>
        <begin position="265"/>
        <end position="287"/>
    </location>
</feature>
<dbReference type="PRINTS" id="PR01806">
    <property type="entry name" value="VIRFACTRMVIN"/>
</dbReference>
<dbReference type="PANTHER" id="PTHR47019">
    <property type="entry name" value="LIPID II FLIPPASE MURJ"/>
    <property type="match status" value="1"/>
</dbReference>
<dbReference type="GO" id="GO:0015648">
    <property type="term" value="F:lipid-linked peptidoglycan transporter activity"/>
    <property type="evidence" value="ECO:0007669"/>
    <property type="project" value="TreeGrafter"/>
</dbReference>
<evidence type="ECO:0000256" key="3">
    <source>
        <dbReference type="ARBA" id="ARBA00022692"/>
    </source>
</evidence>
<dbReference type="GO" id="GO:0008360">
    <property type="term" value="P:regulation of cell shape"/>
    <property type="evidence" value="ECO:0007669"/>
    <property type="project" value="UniProtKB-KW"/>
</dbReference>
<feature type="transmembrane region" description="Helical" evidence="8">
    <location>
        <begin position="42"/>
        <end position="66"/>
    </location>
</feature>
<feature type="transmembrane region" description="Helical" evidence="8">
    <location>
        <begin position="468"/>
        <end position="490"/>
    </location>
</feature>
<dbReference type="RefSeq" id="WP_132746699.1">
    <property type="nucleotide sequence ID" value="NZ_SLXK01000020.1"/>
</dbReference>
<dbReference type="OrthoDB" id="9804143at2"/>
<evidence type="ECO:0000256" key="1">
    <source>
        <dbReference type="ARBA" id="ARBA00004651"/>
    </source>
</evidence>
<name>A0A4R2NV92_9BACL</name>
<dbReference type="InterPro" id="IPR051050">
    <property type="entry name" value="Lipid_II_flippase_MurJ/MviN"/>
</dbReference>
<protein>
    <submittedName>
        <fullName evidence="9">Putative peptidoglycan lipid II flippase</fullName>
    </submittedName>
</protein>